<dbReference type="InterPro" id="IPR033647">
    <property type="entry name" value="Aar2_N"/>
</dbReference>
<dbReference type="Pfam" id="PF05282">
    <property type="entry name" value="AAR2"/>
    <property type="match status" value="1"/>
</dbReference>
<evidence type="ECO:0000259" key="6">
    <source>
        <dbReference type="Pfam" id="PF09377"/>
    </source>
</evidence>
<dbReference type="Gene3D" id="2.60.34.20">
    <property type="match status" value="1"/>
</dbReference>
<comment type="similarity">
    <text evidence="2">Belongs to the SDO1/SBDS family.</text>
</comment>
<evidence type="ECO:0000313" key="8">
    <source>
        <dbReference type="EMBL" id="KAJ4459365.1"/>
    </source>
</evidence>
<evidence type="ECO:0000313" key="9">
    <source>
        <dbReference type="Proteomes" id="UP001141327"/>
    </source>
</evidence>
<dbReference type="Pfam" id="PF20981">
    <property type="entry name" value="AAR2_1st"/>
    <property type="match status" value="1"/>
</dbReference>
<evidence type="ECO:0000259" key="4">
    <source>
        <dbReference type="Pfam" id="PF01172"/>
    </source>
</evidence>
<dbReference type="InterPro" id="IPR002140">
    <property type="entry name" value="Sdo1/SBDS"/>
</dbReference>
<dbReference type="Gene3D" id="3.30.70.240">
    <property type="match status" value="1"/>
</dbReference>
<evidence type="ECO:0000256" key="1">
    <source>
        <dbReference type="ARBA" id="ARBA00006281"/>
    </source>
</evidence>
<feature type="domain" description="AAR2 C-terminal" evidence="5">
    <location>
        <begin position="819"/>
        <end position="977"/>
    </location>
</feature>
<dbReference type="InterPro" id="IPR007946">
    <property type="entry name" value="AAR2"/>
</dbReference>
<dbReference type="PANTHER" id="PTHR12689:SF4">
    <property type="entry name" value="PROTEIN AAR2 HOMOLOG"/>
    <property type="match status" value="1"/>
</dbReference>
<organism evidence="8 9">
    <name type="scientific">Paratrimastix pyriformis</name>
    <dbReference type="NCBI Taxonomy" id="342808"/>
    <lineage>
        <taxon>Eukaryota</taxon>
        <taxon>Metamonada</taxon>
        <taxon>Preaxostyla</taxon>
        <taxon>Paratrimastigidae</taxon>
        <taxon>Paratrimastix</taxon>
    </lineage>
</organism>
<dbReference type="SUPFAM" id="SSF54980">
    <property type="entry name" value="EF-G C-terminal domain-like"/>
    <property type="match status" value="1"/>
</dbReference>
<feature type="domain" description="AAR2 N-terminal" evidence="7">
    <location>
        <begin position="292"/>
        <end position="425"/>
    </location>
</feature>
<feature type="region of interest" description="Disordered" evidence="3">
    <location>
        <begin position="741"/>
        <end position="776"/>
    </location>
</feature>
<keyword evidence="9" id="KW-1185">Reference proteome</keyword>
<dbReference type="NCBIfam" id="TIGR00291">
    <property type="entry name" value="RNA_SBDS"/>
    <property type="match status" value="1"/>
</dbReference>
<gene>
    <name evidence="8" type="ORF">PAPYR_4666</name>
</gene>
<evidence type="ECO:0000259" key="7">
    <source>
        <dbReference type="Pfam" id="PF20981"/>
    </source>
</evidence>
<proteinExistence type="inferred from homology"/>
<dbReference type="EMBL" id="JAPMOS010000020">
    <property type="protein sequence ID" value="KAJ4459365.1"/>
    <property type="molecule type" value="Genomic_DNA"/>
</dbReference>
<evidence type="ECO:0000256" key="2">
    <source>
        <dbReference type="ARBA" id="ARBA00007433"/>
    </source>
</evidence>
<feature type="compositionally biased region" description="Acidic residues" evidence="3">
    <location>
        <begin position="1009"/>
        <end position="1019"/>
    </location>
</feature>
<comment type="caution">
    <text evidence="8">The sequence shown here is derived from an EMBL/GenBank/DDBJ whole genome shotgun (WGS) entry which is preliminary data.</text>
</comment>
<dbReference type="Proteomes" id="UP001141327">
    <property type="component" value="Unassembled WGS sequence"/>
</dbReference>
<dbReference type="Gene3D" id="3.30.1250.10">
    <property type="entry name" value="Ribosome maturation protein SBDS, N-terminal domain"/>
    <property type="match status" value="1"/>
</dbReference>
<sequence>MLARKFGILGKQGKGPPCLGTEPGTMSTGGFVLMQPRGKLTGHHQICLLRKGRERFELVCNPGTVGRFRDGEIQIDAVLISDVIFKNYSKTERATDVQIHEAFGDMPLPEILREILLRGEIELTTAERRVLVDEKRRQILTHIHKYYTDQQGLPHPITRLESALEGVRFIIDPFVPAERQALDLVELFKGTLILKKSEMEGSLSIPHAFLGAAQGIIRKWAEIKREQYTAEACVMEVGIIPGNYESFMSDLQRVTHGEHTFELAGHRAAAPPPPEEHKAKKGAKKGRRVSMATLICLGVPQTGILFGVDNNVWETGPLFRGVSGIPTGIHYFAYRSKATGGAASPSQMSFFYNFAPDEIVVLEWSSLQEHFEFVGKESDQYQRVLVAFRKGEFSRELGPFPTENVPKWVALAKFISPRVIERISPPERTIHPEATDDHSEHDLSCAPDTFMVSPTLFFRQQQIELESQQMMAAATGGAGQDPTATERATLFTEERRAPLEVVLDVARVAVEGLGQLLVELLVAVVDVAMPCCTRGIHTSFLSGAPGGLTQAEPAAPLPPAGHPPAPASLAAVLSEFSAHHGSSEAAPELCMDLTAYLQQRATAGPARGPCMCRHCRHPAAIMHPPGPGPQTTIISPAYYRDPGSRTRTLPSSSDITAHVSPPRLIQAAVTHPALPTATATAPVSAAEVAAPAPAPAPAPGRAAVPYMVRFSPIGSRAPDRPSTGSELLEIIAASYPAPEAAPAIPPAAIPAPPQEEQAGEQESAQNGGGADELLVPSSSSAGAQSLAMVNRERQAMVTAPHGDAQAQPTLASWPQPQPATDLVGEMQAAFVTFLYGQCMQGFVQWKRLVALFCRCDAAVRAKPVLFGAFMEALIGQLEEVSADILDIENDEDEVIPAERGQRALHVSRASGNDARKRGRHEESGGLNFLESCLVDFYETLALSKTESPEGGDPQQVALMRRAKWLRKILTTKFGKHFAERNYADADDEPVIVNLDEVQGESLRERPSEEDSEDGMEPIE</sequence>
<dbReference type="SUPFAM" id="SSF89895">
    <property type="entry name" value="FYSH domain"/>
    <property type="match status" value="1"/>
</dbReference>
<dbReference type="InterPro" id="IPR037188">
    <property type="entry name" value="Sdo1/SBDS_central_sf"/>
</dbReference>
<dbReference type="InterPro" id="IPR033648">
    <property type="entry name" value="AAR2_C"/>
</dbReference>
<evidence type="ECO:0000256" key="3">
    <source>
        <dbReference type="SAM" id="MobiDB-lite"/>
    </source>
</evidence>
<dbReference type="InterPro" id="IPR035647">
    <property type="entry name" value="EFG_III/V"/>
</dbReference>
<protein>
    <submittedName>
        <fullName evidence="8">rRNA metabolism protein</fullName>
    </submittedName>
</protein>
<evidence type="ECO:0000259" key="5">
    <source>
        <dbReference type="Pfam" id="PF05282"/>
    </source>
</evidence>
<dbReference type="CDD" id="cd13778">
    <property type="entry name" value="Aar2_C"/>
    <property type="match status" value="1"/>
</dbReference>
<reference evidence="8" key="1">
    <citation type="journal article" date="2022" name="bioRxiv">
        <title>Genomics of Preaxostyla Flagellates Illuminates Evolutionary Transitions and the Path Towards Mitochondrial Loss.</title>
        <authorList>
            <person name="Novak L.V.F."/>
            <person name="Treitli S.C."/>
            <person name="Pyrih J."/>
            <person name="Halakuc P."/>
            <person name="Pipaliya S.V."/>
            <person name="Vacek V."/>
            <person name="Brzon O."/>
            <person name="Soukal P."/>
            <person name="Eme L."/>
            <person name="Dacks J.B."/>
            <person name="Karnkowska A."/>
            <person name="Elias M."/>
            <person name="Hampl V."/>
        </authorList>
    </citation>
    <scope>NUCLEOTIDE SEQUENCE</scope>
    <source>
        <strain evidence="8">RCP-MX</strain>
    </source>
</reference>
<dbReference type="Gene3D" id="1.10.10.900">
    <property type="entry name" value="SBDS protein C-terminal domain, subdomain 1"/>
    <property type="match status" value="1"/>
</dbReference>
<accession>A0ABQ8UPC4</accession>
<feature type="compositionally biased region" description="Pro residues" evidence="3">
    <location>
        <begin position="743"/>
        <end position="753"/>
    </location>
</feature>
<dbReference type="SUPFAM" id="SSF109728">
    <property type="entry name" value="Hypothetical protein AF0491, middle domain"/>
    <property type="match status" value="1"/>
</dbReference>
<dbReference type="Pfam" id="PF09377">
    <property type="entry name" value="SBDS_domain_II"/>
    <property type="match status" value="1"/>
</dbReference>
<dbReference type="Pfam" id="PF01172">
    <property type="entry name" value="SBDS_N"/>
    <property type="match status" value="1"/>
</dbReference>
<dbReference type="InterPro" id="IPR019783">
    <property type="entry name" value="SDO1/SBDS_N"/>
</dbReference>
<dbReference type="Gene3D" id="1.25.40.550">
    <property type="entry name" value="Aar2, C-terminal domain-like"/>
    <property type="match status" value="1"/>
</dbReference>
<dbReference type="InterPro" id="IPR038514">
    <property type="entry name" value="AAR2_C_sf"/>
</dbReference>
<comment type="similarity">
    <text evidence="1">Belongs to the AAR2 family.</text>
</comment>
<dbReference type="PANTHER" id="PTHR12689">
    <property type="entry name" value="A1 CISTRON SPLICING FACTOR AAR2-RELATED"/>
    <property type="match status" value="1"/>
</dbReference>
<dbReference type="InterPro" id="IPR018978">
    <property type="entry name" value="SDO1/SBDS_central"/>
</dbReference>
<dbReference type="InterPro" id="IPR038516">
    <property type="entry name" value="AAR2_N_sf"/>
</dbReference>
<dbReference type="InterPro" id="IPR036786">
    <property type="entry name" value="Ribosome_mat_SBDS_N_sf"/>
</dbReference>
<feature type="domain" description="Ribosome maturation protein SDO1/SBDS central" evidence="6">
    <location>
        <begin position="137"/>
        <end position="191"/>
    </location>
</feature>
<name>A0ABQ8UPC4_9EUKA</name>
<feature type="domain" description="Ribosome maturation protein SDO1/SBDS N-terminal" evidence="4">
    <location>
        <begin position="46"/>
        <end position="129"/>
    </location>
</feature>
<dbReference type="CDD" id="cd13777">
    <property type="entry name" value="Aar2_N"/>
    <property type="match status" value="1"/>
</dbReference>
<feature type="compositionally biased region" description="Low complexity" evidence="3">
    <location>
        <begin position="754"/>
        <end position="765"/>
    </location>
</feature>
<feature type="region of interest" description="Disordered" evidence="3">
    <location>
        <begin position="995"/>
        <end position="1019"/>
    </location>
</feature>